<dbReference type="PANTHER" id="PTHR13734:SF5">
    <property type="entry name" value="CCA TRNA NUCLEOTIDYLTRANSFERASE, MITOCHONDRIAL"/>
    <property type="match status" value="1"/>
</dbReference>
<sequence>MAPALIQEVEDDETTSPSKELELTPVEATLRTLLLDVAKYIDENPNSPDPENQVKLPPELANEKIVLRFTGGWVRDKLLGVPSHDIDLAINKMTGYQFGLRLKEYLEIPGNPEKYGLEGVATTDKQNQKAGSADKSKVVGGLHKIEANPEKSKHLETVTTKIMGLDIDLVNLRKETYTDDSRNPAMEFGTPEEDALRRDATVNAMFYNINTTQIEDFTGRGHDDMKAKIIRTPLEPYQTFKDDPLRVLRLIRFASRLGYKIDAKALKAMRDSEIKDALRRKISRERVGIELEKALRGPDPHEAMRLIYSLDLYDTIFSDPTIEPEDAYTPETRGWQAVIDCLRDTLNGESVMPEVLVKDNEDRFLAWQIAAMVPYNDAPQPEPPEPGRKAPPPIAAQVAREGIKSTNKVCDIIASSLRHQSEISEVVHQCYQHRRRQMRDMVDQNSAAAARDTLGMAIRGWGSSWRTQATYAMLVEVAQETSDAEAIEKKYQTFTLHLQQLGILEAHTFKPLLDGKALAKALNTSPGPWMKDALDVVMAYQLRNPDTASSKDAIEEVQQHLQHEKSKQNGGELSSSFLHHFLKLTIRPLFLKTKPTSVTDTGRKNTTTVLPKKMTNESFDDSVTRPWKNDPYALDQLRWCVAALDTKEVEGVWHLLIPPLLTLVDDWEVRYKTLGVKLVQQVLLVTPPALLKKTGLGEVFEEALMPCLTYIPTLTPEEDSVKLLGEAYPALLTLSRLRFPEPASTAPAAPTPLPSQPPHDLRTKSLDRLLRSGPLHTFSLCPAPTFPRLAARLYRHTSLILRDLGIESVKHLKYVLPTLTATLTHPLAAPGEERWRVVMLEALRCLRVVVLMGWARMGVWRGEVLRGVTGAWIRVVDVERKTGGGEEGLEGLKKEIREVVEVLRCAVLGQGVEWEREWGVLVEVEPKLKGLFEGMGDEEGRAA</sequence>
<evidence type="ECO:0000256" key="2">
    <source>
        <dbReference type="ARBA" id="ARBA00022679"/>
    </source>
</evidence>
<evidence type="ECO:0000256" key="5">
    <source>
        <dbReference type="ARBA" id="ARBA00034736"/>
    </source>
</evidence>
<dbReference type="GO" id="GO:0052929">
    <property type="term" value="F:ATP:3'-cytidine-cytidine-tRNA adenylyltransferase activity"/>
    <property type="evidence" value="ECO:0007669"/>
    <property type="project" value="TreeGrafter"/>
</dbReference>
<dbReference type="Pfam" id="PF01743">
    <property type="entry name" value="PolyA_pol"/>
    <property type="match status" value="1"/>
</dbReference>
<name>A0AAV9NYR2_9PEZI</name>
<keyword evidence="4 6" id="KW-0694">RNA-binding</keyword>
<keyword evidence="10" id="KW-0548">Nucleotidyltransferase</keyword>
<dbReference type="GO" id="GO:0001680">
    <property type="term" value="P:tRNA 3'-terminal CCA addition"/>
    <property type="evidence" value="ECO:0007669"/>
    <property type="project" value="TreeGrafter"/>
</dbReference>
<dbReference type="CDD" id="cd05398">
    <property type="entry name" value="NT_ClassII-CCAase"/>
    <property type="match status" value="1"/>
</dbReference>
<dbReference type="RefSeq" id="XP_064655367.1">
    <property type="nucleotide sequence ID" value="XM_064806550.1"/>
</dbReference>
<reference evidence="10 11" key="1">
    <citation type="submission" date="2023-08" db="EMBL/GenBank/DDBJ databases">
        <title>Black Yeasts Isolated from many extreme environments.</title>
        <authorList>
            <person name="Coleine C."/>
            <person name="Stajich J.E."/>
            <person name="Selbmann L."/>
        </authorList>
    </citation>
    <scope>NUCLEOTIDE SEQUENCE [LARGE SCALE GENOMIC DNA]</scope>
    <source>
        <strain evidence="10 11">CCFEE 5935</strain>
    </source>
</reference>
<dbReference type="Proteomes" id="UP001337655">
    <property type="component" value="Unassembled WGS sequence"/>
</dbReference>
<dbReference type="InterPro" id="IPR018870">
    <property type="entry name" value="Tti2"/>
</dbReference>
<dbReference type="InterPro" id="IPR032828">
    <property type="entry name" value="PolyA_RNA-bd"/>
</dbReference>
<evidence type="ECO:0000256" key="4">
    <source>
        <dbReference type="ARBA" id="ARBA00022884"/>
    </source>
</evidence>
<dbReference type="AlphaFoldDB" id="A0AAV9NYR2"/>
<dbReference type="PANTHER" id="PTHR13734">
    <property type="entry name" value="TRNA-NUCLEOTIDYLTRANSFERASE"/>
    <property type="match status" value="1"/>
</dbReference>
<dbReference type="InterPro" id="IPR043519">
    <property type="entry name" value="NT_sf"/>
</dbReference>
<dbReference type="InterPro" id="IPR002646">
    <property type="entry name" value="PolA_pol_head_dom"/>
</dbReference>
<comment type="similarity">
    <text evidence="1 6">Belongs to the tRNA nucleotidyltransferase/poly(A) polymerase family.</text>
</comment>
<evidence type="ECO:0000313" key="10">
    <source>
        <dbReference type="EMBL" id="KAK5165224.1"/>
    </source>
</evidence>
<dbReference type="FunFam" id="3.30.460.10:FF:000019">
    <property type="entry name" value="tRNA nucleotidyltransferase cca2"/>
    <property type="match status" value="1"/>
</dbReference>
<dbReference type="SUPFAM" id="SSF81301">
    <property type="entry name" value="Nucleotidyltransferase"/>
    <property type="match status" value="1"/>
</dbReference>
<dbReference type="Pfam" id="PF10521">
    <property type="entry name" value="Tti2"/>
    <property type="match status" value="1"/>
</dbReference>
<feature type="region of interest" description="Disordered" evidence="7">
    <location>
        <begin position="1"/>
        <end position="20"/>
    </location>
</feature>
<evidence type="ECO:0000313" key="11">
    <source>
        <dbReference type="Proteomes" id="UP001337655"/>
    </source>
</evidence>
<evidence type="ECO:0000256" key="7">
    <source>
        <dbReference type="SAM" id="MobiDB-lite"/>
    </source>
</evidence>
<keyword evidence="2 6" id="KW-0808">Transferase</keyword>
<comment type="similarity">
    <text evidence="5">Belongs to the TTI2 family.</text>
</comment>
<evidence type="ECO:0000256" key="6">
    <source>
        <dbReference type="RuleBase" id="RU003953"/>
    </source>
</evidence>
<feature type="domain" description="tRNA nucleotidyltransferase/poly(A) polymerase RNA and SrmB- binding" evidence="9">
    <location>
        <begin position="258"/>
        <end position="320"/>
    </location>
</feature>
<accession>A0AAV9NYR2</accession>
<dbReference type="SUPFAM" id="SSF81891">
    <property type="entry name" value="Poly A polymerase C-terminal region-like"/>
    <property type="match status" value="1"/>
</dbReference>
<proteinExistence type="inferred from homology"/>
<dbReference type="Pfam" id="PF12627">
    <property type="entry name" value="PolyA_pol_RNAbd"/>
    <property type="match status" value="1"/>
</dbReference>
<organism evidence="10 11">
    <name type="scientific">Saxophila tyrrhenica</name>
    <dbReference type="NCBI Taxonomy" id="1690608"/>
    <lineage>
        <taxon>Eukaryota</taxon>
        <taxon>Fungi</taxon>
        <taxon>Dikarya</taxon>
        <taxon>Ascomycota</taxon>
        <taxon>Pezizomycotina</taxon>
        <taxon>Dothideomycetes</taxon>
        <taxon>Dothideomycetidae</taxon>
        <taxon>Mycosphaerellales</taxon>
        <taxon>Extremaceae</taxon>
        <taxon>Saxophila</taxon>
    </lineage>
</organism>
<keyword evidence="3" id="KW-0547">Nucleotide-binding</keyword>
<dbReference type="Gene3D" id="3.30.460.10">
    <property type="entry name" value="Beta Polymerase, domain 2"/>
    <property type="match status" value="1"/>
</dbReference>
<dbReference type="GO" id="GO:0005739">
    <property type="term" value="C:mitochondrion"/>
    <property type="evidence" value="ECO:0007669"/>
    <property type="project" value="UniProtKB-ARBA"/>
</dbReference>
<keyword evidence="11" id="KW-1185">Reference proteome</keyword>
<comment type="caution">
    <text evidence="10">The sequence shown here is derived from an EMBL/GenBank/DDBJ whole genome shotgun (WGS) entry which is preliminary data.</text>
</comment>
<evidence type="ECO:0000256" key="1">
    <source>
        <dbReference type="ARBA" id="ARBA00007265"/>
    </source>
</evidence>
<gene>
    <name evidence="10" type="primary">CCA1</name>
    <name evidence="10" type="ORF">LTR77_009322</name>
</gene>
<protein>
    <submittedName>
        <fullName evidence="10">CCA tRNA nucleotidyltransferase, mitochondrial</fullName>
        <ecNumber evidence="10">2.7.7.72</ecNumber>
    </submittedName>
</protein>
<dbReference type="Gene3D" id="1.10.3090.10">
    <property type="entry name" value="cca-adding enzyme, domain 2"/>
    <property type="match status" value="1"/>
</dbReference>
<dbReference type="GeneID" id="89930654"/>
<dbReference type="GO" id="GO:0000166">
    <property type="term" value="F:nucleotide binding"/>
    <property type="evidence" value="ECO:0007669"/>
    <property type="project" value="UniProtKB-KW"/>
</dbReference>
<dbReference type="GO" id="GO:0003723">
    <property type="term" value="F:RNA binding"/>
    <property type="evidence" value="ECO:0007669"/>
    <property type="project" value="UniProtKB-KW"/>
</dbReference>
<dbReference type="GO" id="GO:0110078">
    <property type="term" value="C:TTT Hsp90 cochaperone complex"/>
    <property type="evidence" value="ECO:0007669"/>
    <property type="project" value="InterPro"/>
</dbReference>
<dbReference type="EC" id="2.7.7.72" evidence="10"/>
<dbReference type="EMBL" id="JAVRRT010000017">
    <property type="protein sequence ID" value="KAK5165224.1"/>
    <property type="molecule type" value="Genomic_DNA"/>
</dbReference>
<evidence type="ECO:0000259" key="9">
    <source>
        <dbReference type="Pfam" id="PF12627"/>
    </source>
</evidence>
<feature type="domain" description="Poly A polymerase head" evidence="8">
    <location>
        <begin position="67"/>
        <end position="231"/>
    </location>
</feature>
<dbReference type="GO" id="GO:0052927">
    <property type="term" value="F:CC tRNA cytidylyltransferase activity"/>
    <property type="evidence" value="ECO:0007669"/>
    <property type="project" value="TreeGrafter"/>
</dbReference>
<evidence type="ECO:0000256" key="3">
    <source>
        <dbReference type="ARBA" id="ARBA00022741"/>
    </source>
</evidence>
<dbReference type="GO" id="GO:0004810">
    <property type="term" value="F:CCA tRNA nucleotidyltransferase activity"/>
    <property type="evidence" value="ECO:0007669"/>
    <property type="project" value="UniProtKB-EC"/>
</dbReference>
<evidence type="ECO:0000259" key="8">
    <source>
        <dbReference type="Pfam" id="PF01743"/>
    </source>
</evidence>